<dbReference type="AlphaFoldDB" id="A0A2G9X3Y5"/>
<comment type="caution">
    <text evidence="3">The sequence shown here is derived from an EMBL/GenBank/DDBJ whole genome shotgun (WGS) entry which is preliminary data.</text>
</comment>
<dbReference type="OrthoDB" id="9796594at2"/>
<gene>
    <name evidence="3" type="ORF">CJ014_03000</name>
</gene>
<dbReference type="InterPro" id="IPR036691">
    <property type="entry name" value="Endo/exonu/phosph_ase_sf"/>
</dbReference>
<dbReference type="Pfam" id="PF03372">
    <property type="entry name" value="Exo_endo_phos"/>
    <property type="match status" value="1"/>
</dbReference>
<dbReference type="EMBL" id="NQVN01000001">
    <property type="protein sequence ID" value="PIP01071.1"/>
    <property type="molecule type" value="Genomic_DNA"/>
</dbReference>
<protein>
    <recommendedName>
        <fullName evidence="2">Endonuclease/exonuclease/phosphatase domain-containing protein</fullName>
    </recommendedName>
</protein>
<keyword evidence="4" id="KW-1185">Reference proteome</keyword>
<dbReference type="Proteomes" id="UP000231070">
    <property type="component" value="Unassembled WGS sequence"/>
</dbReference>
<dbReference type="Gene3D" id="3.60.10.10">
    <property type="entry name" value="Endonuclease/exonuclease/phosphatase"/>
    <property type="match status" value="1"/>
</dbReference>
<accession>A0A2G9X3Y5</accession>
<evidence type="ECO:0000313" key="4">
    <source>
        <dbReference type="Proteomes" id="UP000231070"/>
    </source>
</evidence>
<feature type="transmembrane region" description="Helical" evidence="1">
    <location>
        <begin position="27"/>
        <end position="45"/>
    </location>
</feature>
<keyword evidence="1" id="KW-1133">Transmembrane helix</keyword>
<name>A0A2G9X3Y5_9HYPH</name>
<evidence type="ECO:0000259" key="2">
    <source>
        <dbReference type="Pfam" id="PF03372"/>
    </source>
</evidence>
<evidence type="ECO:0000313" key="3">
    <source>
        <dbReference type="EMBL" id="PIP01071.1"/>
    </source>
</evidence>
<feature type="domain" description="Endonuclease/exonuclease/phosphatase" evidence="2">
    <location>
        <begin position="118"/>
        <end position="345"/>
    </location>
</feature>
<evidence type="ECO:0000256" key="1">
    <source>
        <dbReference type="SAM" id="Phobius"/>
    </source>
</evidence>
<feature type="transmembrane region" description="Helical" evidence="1">
    <location>
        <begin position="83"/>
        <end position="103"/>
    </location>
</feature>
<sequence length="355" mass="38055">MSGRFAEVLGSQMTAFEFSAAPVRRKFSGSVTIALVAAVAAATLARFNADSFYYGDLLTFFLPALFGVSVAAALVALVAGHRILAAIALVLAVLNGLPLFTPVERAAASAGGRELRVATSNVLGGRSDYDDLVAWSTRSGIDLLGQQEVSGYVLRHFDALRSHFPSTPPAELLGRHPEVMAWSGWKILKAEHVRNIPVVPGLGWGGSPLRLELAPPDTTNAASPDAPALVVYVLHPTTPRSFDQWQSRNAYLDAIARSIAAEAPGTPIVAMGDFNTPTWSPFFQSFLKTSGLVDAAGTGWPSTTRFSKRWLVKRFYVGSPVDHILVSPNIEVKRFEVGPDIGSDHLPVIADLRLP</sequence>
<dbReference type="GO" id="GO:0003824">
    <property type="term" value="F:catalytic activity"/>
    <property type="evidence" value="ECO:0007669"/>
    <property type="project" value="InterPro"/>
</dbReference>
<keyword evidence="1" id="KW-0812">Transmembrane</keyword>
<organism evidence="3 4">
    <name type="scientific">Pleomorphomonas carboxyditropha</name>
    <dbReference type="NCBI Taxonomy" id="2023338"/>
    <lineage>
        <taxon>Bacteria</taxon>
        <taxon>Pseudomonadati</taxon>
        <taxon>Pseudomonadota</taxon>
        <taxon>Alphaproteobacteria</taxon>
        <taxon>Hyphomicrobiales</taxon>
        <taxon>Pleomorphomonadaceae</taxon>
        <taxon>Pleomorphomonas</taxon>
    </lineage>
</organism>
<keyword evidence="1" id="KW-0472">Membrane</keyword>
<feature type="transmembrane region" description="Helical" evidence="1">
    <location>
        <begin position="57"/>
        <end position="77"/>
    </location>
</feature>
<dbReference type="SUPFAM" id="SSF56219">
    <property type="entry name" value="DNase I-like"/>
    <property type="match status" value="1"/>
</dbReference>
<dbReference type="InterPro" id="IPR005135">
    <property type="entry name" value="Endo/exonuclease/phosphatase"/>
</dbReference>
<proteinExistence type="predicted"/>
<reference evidence="3 4" key="1">
    <citation type="submission" date="2017-08" db="EMBL/GenBank/DDBJ databases">
        <title>Pleomorphomonas carboxidotrophicus sp. nov., a new mesophilic hydrogenogenic carboxidotroph.</title>
        <authorList>
            <person name="Esquivel-Elizondo S."/>
            <person name="Krajmalnik-Brown R."/>
            <person name="Maldonado J."/>
        </authorList>
    </citation>
    <scope>NUCLEOTIDE SEQUENCE [LARGE SCALE GENOMIC DNA]</scope>
    <source>
        <strain evidence="3 4">SVCO-16</strain>
    </source>
</reference>